<protein>
    <submittedName>
        <fullName evidence="2">Uncharacterized protein</fullName>
    </submittedName>
</protein>
<gene>
    <name evidence="2" type="ORF">GCM10009838_39970</name>
</gene>
<dbReference type="Proteomes" id="UP001499854">
    <property type="component" value="Unassembled WGS sequence"/>
</dbReference>
<feature type="region of interest" description="Disordered" evidence="1">
    <location>
        <begin position="19"/>
        <end position="63"/>
    </location>
</feature>
<organism evidence="2 3">
    <name type="scientific">Catenulispora subtropica</name>
    <dbReference type="NCBI Taxonomy" id="450798"/>
    <lineage>
        <taxon>Bacteria</taxon>
        <taxon>Bacillati</taxon>
        <taxon>Actinomycetota</taxon>
        <taxon>Actinomycetes</taxon>
        <taxon>Catenulisporales</taxon>
        <taxon>Catenulisporaceae</taxon>
        <taxon>Catenulispora</taxon>
    </lineage>
</organism>
<reference evidence="3" key="1">
    <citation type="journal article" date="2019" name="Int. J. Syst. Evol. Microbiol.">
        <title>The Global Catalogue of Microorganisms (GCM) 10K type strain sequencing project: providing services to taxonomists for standard genome sequencing and annotation.</title>
        <authorList>
            <consortium name="The Broad Institute Genomics Platform"/>
            <consortium name="The Broad Institute Genome Sequencing Center for Infectious Disease"/>
            <person name="Wu L."/>
            <person name="Ma J."/>
        </authorList>
    </citation>
    <scope>NUCLEOTIDE SEQUENCE [LARGE SCALE GENOMIC DNA]</scope>
    <source>
        <strain evidence="3">JCM 16013</strain>
    </source>
</reference>
<evidence type="ECO:0000313" key="2">
    <source>
        <dbReference type="EMBL" id="GAA1975752.1"/>
    </source>
</evidence>
<comment type="caution">
    <text evidence="2">The sequence shown here is derived from an EMBL/GenBank/DDBJ whole genome shotgun (WGS) entry which is preliminary data.</text>
</comment>
<evidence type="ECO:0000313" key="3">
    <source>
        <dbReference type="Proteomes" id="UP001499854"/>
    </source>
</evidence>
<dbReference type="EMBL" id="BAAAQM010000021">
    <property type="protein sequence ID" value="GAA1975752.1"/>
    <property type="molecule type" value="Genomic_DNA"/>
</dbReference>
<evidence type="ECO:0000256" key="1">
    <source>
        <dbReference type="SAM" id="MobiDB-lite"/>
    </source>
</evidence>
<accession>A0ABP5D8B3</accession>
<proteinExistence type="predicted"/>
<keyword evidence="3" id="KW-1185">Reference proteome</keyword>
<sequence>MAGVGSLDVGAACGGVELPEEQADKASAAATAAKVTPRERRAVPGSTRTPIADLVTGSGMGTP</sequence>
<name>A0ABP5D8B3_9ACTN</name>